<dbReference type="SUPFAM" id="SSF54637">
    <property type="entry name" value="Thioesterase/thiol ester dehydrase-isomerase"/>
    <property type="match status" value="1"/>
</dbReference>
<dbReference type="Pfam" id="PF13279">
    <property type="entry name" value="4HBT_2"/>
    <property type="match status" value="1"/>
</dbReference>
<comment type="caution">
    <text evidence="1">The sequence shown here is derived from an EMBL/GenBank/DDBJ whole genome shotgun (WGS) entry which is preliminary data.</text>
</comment>
<keyword evidence="2" id="KW-1185">Reference proteome</keyword>
<dbReference type="STRING" id="1184151.AW736_14555"/>
<organism evidence="1 2">
    <name type="scientific">Termitidicoccus mucosus</name>
    <dbReference type="NCBI Taxonomy" id="1184151"/>
    <lineage>
        <taxon>Bacteria</taxon>
        <taxon>Pseudomonadati</taxon>
        <taxon>Verrucomicrobiota</taxon>
        <taxon>Opitutia</taxon>
        <taxon>Opitutales</taxon>
        <taxon>Opitutaceae</taxon>
        <taxon>Termitidicoccus</taxon>
    </lineage>
</organism>
<dbReference type="GO" id="GO:0047617">
    <property type="term" value="F:fatty acyl-CoA hydrolase activity"/>
    <property type="evidence" value="ECO:0007669"/>
    <property type="project" value="TreeGrafter"/>
</dbReference>
<dbReference type="AlphaFoldDB" id="A0A178IJ29"/>
<name>A0A178IJ29_9BACT</name>
<sequence>MPAAVRLFAKFETEMSVRPDDIDLYQHVHSTRYLDYVLAARFEQMERCYGMSMQEFSARGLGWYMASATIHYRRPLGWGDRFIVRTWVDRIAENGQGLRVQFELEKLPNKKRVCDGHSDYTLVSLATGRGMVIPDEILSKYTVLQ</sequence>
<evidence type="ECO:0000313" key="2">
    <source>
        <dbReference type="Proteomes" id="UP000078486"/>
    </source>
</evidence>
<dbReference type="PANTHER" id="PTHR31793">
    <property type="entry name" value="4-HYDROXYBENZOYL-COA THIOESTERASE FAMILY MEMBER"/>
    <property type="match status" value="1"/>
</dbReference>
<dbReference type="OrthoDB" id="194341at2"/>
<dbReference type="InterPro" id="IPR050563">
    <property type="entry name" value="4-hydroxybenzoyl-CoA_TE"/>
</dbReference>
<gene>
    <name evidence="1" type="ORF">AW736_14555</name>
</gene>
<proteinExistence type="predicted"/>
<evidence type="ECO:0000313" key="1">
    <source>
        <dbReference type="EMBL" id="OAM89209.1"/>
    </source>
</evidence>
<dbReference type="PANTHER" id="PTHR31793:SF24">
    <property type="entry name" value="LONG-CHAIN ACYL-COA THIOESTERASE FADM"/>
    <property type="match status" value="1"/>
</dbReference>
<dbReference type="InterPro" id="IPR029069">
    <property type="entry name" value="HotDog_dom_sf"/>
</dbReference>
<dbReference type="Gene3D" id="3.10.129.10">
    <property type="entry name" value="Hotdog Thioesterase"/>
    <property type="match status" value="1"/>
</dbReference>
<dbReference type="CDD" id="cd00586">
    <property type="entry name" value="4HBT"/>
    <property type="match status" value="1"/>
</dbReference>
<accession>A0A178IJ29</accession>
<reference evidence="1 2" key="1">
    <citation type="submission" date="2016-01" db="EMBL/GenBank/DDBJ databases">
        <title>High potential of lignocellulose degradation of a new Verrucomicrobia species.</title>
        <authorList>
            <person name="Wang Y."/>
            <person name="Shi Y."/>
            <person name="Qiu Z."/>
            <person name="Liu S."/>
            <person name="Yang H."/>
        </authorList>
    </citation>
    <scope>NUCLEOTIDE SEQUENCE [LARGE SCALE GENOMIC DNA]</scope>
    <source>
        <strain evidence="1 2">TSB47</strain>
    </source>
</reference>
<evidence type="ECO:0008006" key="3">
    <source>
        <dbReference type="Google" id="ProtNLM"/>
    </source>
</evidence>
<dbReference type="EMBL" id="LRRQ01000103">
    <property type="protein sequence ID" value="OAM89209.1"/>
    <property type="molecule type" value="Genomic_DNA"/>
</dbReference>
<dbReference type="Proteomes" id="UP000078486">
    <property type="component" value="Unassembled WGS sequence"/>
</dbReference>
<protein>
    <recommendedName>
        <fullName evidence="3">Thioesterase</fullName>
    </recommendedName>
</protein>